<evidence type="ECO:0000313" key="3">
    <source>
        <dbReference type="Proteomes" id="UP001239994"/>
    </source>
</evidence>
<dbReference type="AlphaFoldDB" id="A0AAD8ZLA2"/>
<dbReference type="PANTHER" id="PTHR47510:SF3">
    <property type="entry name" value="ENDO_EXONUCLEASE_PHOSPHATASE DOMAIN-CONTAINING PROTEIN"/>
    <property type="match status" value="1"/>
</dbReference>
<evidence type="ECO:0000256" key="1">
    <source>
        <dbReference type="SAM" id="MobiDB-lite"/>
    </source>
</evidence>
<evidence type="ECO:0000313" key="2">
    <source>
        <dbReference type="EMBL" id="KAK1801449.1"/>
    </source>
</evidence>
<feature type="region of interest" description="Disordered" evidence="1">
    <location>
        <begin position="79"/>
        <end position="106"/>
    </location>
</feature>
<feature type="region of interest" description="Disordered" evidence="1">
    <location>
        <begin position="291"/>
        <end position="383"/>
    </location>
</feature>
<reference evidence="2" key="1">
    <citation type="submission" date="2023-03" db="EMBL/GenBank/DDBJ databases">
        <title>Electrophorus voltai genome.</title>
        <authorList>
            <person name="Bian C."/>
        </authorList>
    </citation>
    <scope>NUCLEOTIDE SEQUENCE</scope>
    <source>
        <strain evidence="2">CB-2022</strain>
        <tissue evidence="2">Muscle</tissue>
    </source>
</reference>
<organism evidence="2 3">
    <name type="scientific">Electrophorus voltai</name>
    <dbReference type="NCBI Taxonomy" id="2609070"/>
    <lineage>
        <taxon>Eukaryota</taxon>
        <taxon>Metazoa</taxon>
        <taxon>Chordata</taxon>
        <taxon>Craniata</taxon>
        <taxon>Vertebrata</taxon>
        <taxon>Euteleostomi</taxon>
        <taxon>Actinopterygii</taxon>
        <taxon>Neopterygii</taxon>
        <taxon>Teleostei</taxon>
        <taxon>Ostariophysi</taxon>
        <taxon>Gymnotiformes</taxon>
        <taxon>Gymnotoidei</taxon>
        <taxon>Gymnotidae</taxon>
        <taxon>Electrophorus</taxon>
    </lineage>
</organism>
<dbReference type="Gene3D" id="2.160.20.20">
    <property type="match status" value="1"/>
</dbReference>
<keyword evidence="3" id="KW-1185">Reference proteome</keyword>
<proteinExistence type="predicted"/>
<dbReference type="Proteomes" id="UP001239994">
    <property type="component" value="Unassembled WGS sequence"/>
</dbReference>
<feature type="compositionally biased region" description="Polar residues" evidence="1">
    <location>
        <begin position="83"/>
        <end position="93"/>
    </location>
</feature>
<dbReference type="EMBL" id="JAROKS010000009">
    <property type="protein sequence ID" value="KAK1801449.1"/>
    <property type="molecule type" value="Genomic_DNA"/>
</dbReference>
<feature type="region of interest" description="Disordered" evidence="1">
    <location>
        <begin position="477"/>
        <end position="541"/>
    </location>
</feature>
<dbReference type="InterPro" id="IPR012332">
    <property type="entry name" value="Autotransporter_pectin_lyase_C"/>
</dbReference>
<feature type="compositionally biased region" description="Low complexity" evidence="1">
    <location>
        <begin position="477"/>
        <end position="518"/>
    </location>
</feature>
<accession>A0AAD8ZLA2</accession>
<feature type="compositionally biased region" description="Basic and acidic residues" evidence="1">
    <location>
        <begin position="291"/>
        <end position="320"/>
    </location>
</feature>
<feature type="compositionally biased region" description="Basic and acidic residues" evidence="1">
    <location>
        <begin position="532"/>
        <end position="541"/>
    </location>
</feature>
<dbReference type="PANTHER" id="PTHR47510">
    <property type="entry name" value="REVERSE TRANSCRIPTASE DOMAIN-CONTAINING PROTEIN"/>
    <property type="match status" value="1"/>
</dbReference>
<comment type="caution">
    <text evidence="2">The sequence shown here is derived from an EMBL/GenBank/DDBJ whole genome shotgun (WGS) entry which is preliminary data.</text>
</comment>
<sequence>MVESGAAANVMDWSLAKRLGIKVISLPSPASYGLTSETSQMDLKTAFSTVLQPPDPRKPFDVEVDASDLGVRAVLSQMKGSEGKSQQLQQQGECSKVPGQRQEEDGRMKKEEALYQEHTGTQTVYQENTGTQTVYQENTATQTVYQNTGTQTVYQEHTGTQIVYQENTGTKTVYQENTGTKTVYQENTATQTVHQDTGTQTVYQEHTGTQIVYQENTVTQTVYQDTGTQTVYQEHTGTQIVYQENTVTKTVYQENTGKRKAHRGGSLALALSLRAGDRTEPPDSCAVVCGEERRGEERRGERRGEERRGEERRGEERREGIVLPGSPPQAVQTEVSRAEEGGGGGGQRRVEEKEEEEGGRGGGGQRREEEGGGGGWLSKTTREDLNSRTAAYNAGIISGNMDEYKSAAYGERRAVREAKRRYGKKLETQFQQSGSRSLWQGLRTITDYRGPPSGLMSADESLANELNTFFARFEATSSSANASQANANSANASRANANSASASSVNANSANANSASANGTIGAHHRTAPSHHHGEGREESV</sequence>
<gene>
    <name evidence="2" type="ORF">P4O66_022725</name>
</gene>
<name>A0AAD8ZLA2_9TELE</name>
<protein>
    <submittedName>
        <fullName evidence="2">Uncharacterized protein</fullName>
    </submittedName>
</protein>